<dbReference type="Pfam" id="PF00805">
    <property type="entry name" value="Pentapeptide"/>
    <property type="match status" value="3"/>
</dbReference>
<dbReference type="OrthoDB" id="2536801at2"/>
<dbReference type="Proteomes" id="UP000076563">
    <property type="component" value="Unassembled WGS sequence"/>
</dbReference>
<dbReference type="InterPro" id="IPR001646">
    <property type="entry name" value="5peptide_repeat"/>
</dbReference>
<keyword evidence="2" id="KW-1185">Reference proteome</keyword>
<gene>
    <name evidence="1" type="ORF">AV654_15015</name>
</gene>
<dbReference type="InterPro" id="IPR051082">
    <property type="entry name" value="Pentapeptide-BTB/POZ_domain"/>
</dbReference>
<comment type="caution">
    <text evidence="1">The sequence shown here is derived from an EMBL/GenBank/DDBJ whole genome shotgun (WGS) entry which is preliminary data.</text>
</comment>
<evidence type="ECO:0000313" key="2">
    <source>
        <dbReference type="Proteomes" id="UP000076563"/>
    </source>
</evidence>
<dbReference type="PANTHER" id="PTHR14136:SF17">
    <property type="entry name" value="BTB_POZ DOMAIN-CONTAINING PROTEIN KCTD9"/>
    <property type="match status" value="1"/>
</dbReference>
<evidence type="ECO:0008006" key="3">
    <source>
        <dbReference type="Google" id="ProtNLM"/>
    </source>
</evidence>
<proteinExistence type="predicted"/>
<protein>
    <recommendedName>
        <fullName evidence="3">Pentapeptide repeat-containing protein</fullName>
    </recommendedName>
</protein>
<name>A0A163YLU0_9BACL</name>
<dbReference type="RefSeq" id="WP_063181029.1">
    <property type="nucleotide sequence ID" value="NZ_LQRA01000051.1"/>
</dbReference>
<dbReference type="eggNOG" id="COG1357">
    <property type="taxonomic scope" value="Bacteria"/>
</dbReference>
<organism evidence="1 2">
    <name type="scientific">Paenibacillus elgii</name>
    <dbReference type="NCBI Taxonomy" id="189691"/>
    <lineage>
        <taxon>Bacteria</taxon>
        <taxon>Bacillati</taxon>
        <taxon>Bacillota</taxon>
        <taxon>Bacilli</taxon>
        <taxon>Bacillales</taxon>
        <taxon>Paenibacillaceae</taxon>
        <taxon>Paenibacillus</taxon>
    </lineage>
</organism>
<dbReference type="AlphaFoldDB" id="A0A163YLU0"/>
<dbReference type="STRING" id="1007103.GCA_000213315_00340"/>
<evidence type="ECO:0000313" key="1">
    <source>
        <dbReference type="EMBL" id="KZE79611.1"/>
    </source>
</evidence>
<dbReference type="EMBL" id="LQRA01000051">
    <property type="protein sequence ID" value="KZE79611.1"/>
    <property type="molecule type" value="Genomic_DNA"/>
</dbReference>
<dbReference type="Gene3D" id="2.160.20.80">
    <property type="entry name" value="E3 ubiquitin-protein ligase SopA"/>
    <property type="match status" value="1"/>
</dbReference>
<dbReference type="SUPFAM" id="SSF141571">
    <property type="entry name" value="Pentapeptide repeat-like"/>
    <property type="match status" value="1"/>
</dbReference>
<reference evidence="2" key="1">
    <citation type="submission" date="2016-01" db="EMBL/GenBank/DDBJ databases">
        <title>Draft genome of Chromobacterium sp. F49.</title>
        <authorList>
            <person name="Hong K.W."/>
        </authorList>
    </citation>
    <scope>NUCLEOTIDE SEQUENCE [LARGE SCALE GENOMIC DNA]</scope>
    <source>
        <strain evidence="2">M63</strain>
    </source>
</reference>
<dbReference type="PANTHER" id="PTHR14136">
    <property type="entry name" value="BTB_POZ DOMAIN-CONTAINING PROTEIN KCTD9"/>
    <property type="match status" value="1"/>
</dbReference>
<accession>A0A163YLU0</accession>
<sequence length="368" mass="42081">MGKEEALLHLREHVFGPALTERISALDADFRQHKRQLAAGFVTSFRELCLKIKAMQERQEKAPIAYIHYSMLRTAIREGANTYLIEAYSDDWYWDTAYCDAAYDAGWAFQGIRPLLSVLDDSRKAYMNILHSADTERLVMQEIGYFSQFVTALARWAIPEAVKLPEFQQIAKADRLQVRIGEFKDRSEPLYVEDRGQRDVQQIRRRLEQKQEADCSYESFRGLPLSLGHYDELDLRYSDFSGSDLTSCTFNGCVLIGTRWAGCRLRHTDFSYSQLCDADFRDCDLTGANFRMADGQGFADKLHRVPGLLGVNFANADLEGANFLHADLPEANFEGANLNQAVFAERDRERLRPWLSEAQIASIRWVSG</sequence>